<evidence type="ECO:0000313" key="2">
    <source>
        <dbReference type="Proteomes" id="UP000030416"/>
    </source>
</evidence>
<dbReference type="Proteomes" id="UP000030416">
    <property type="component" value="Unassembled WGS sequence"/>
</dbReference>
<dbReference type="InterPro" id="IPR010985">
    <property type="entry name" value="Ribbon_hlx_hlx"/>
</dbReference>
<dbReference type="AlphaFoldDB" id="A0A0A3HTB4"/>
<dbReference type="STRING" id="1384049.CD29_19815"/>
<comment type="caution">
    <text evidence="1">The sequence shown here is derived from an EMBL/GenBank/DDBJ whole genome shotgun (WGS) entry which is preliminary data.</text>
</comment>
<protein>
    <submittedName>
        <fullName evidence="1">CopG family transcriptional regulator</fullName>
    </submittedName>
</protein>
<dbReference type="eggNOG" id="COG3609">
    <property type="taxonomic scope" value="Bacteria"/>
</dbReference>
<dbReference type="EMBL" id="JPVN01000050">
    <property type="protein sequence ID" value="KGR73533.1"/>
    <property type="molecule type" value="Genomic_DNA"/>
</dbReference>
<proteinExistence type="predicted"/>
<dbReference type="RefSeq" id="WP_036190549.1">
    <property type="nucleotide sequence ID" value="NZ_AVDA01000050.1"/>
</dbReference>
<gene>
    <name evidence="1" type="ORF">CD29_19815</name>
</gene>
<dbReference type="SUPFAM" id="SSF47598">
    <property type="entry name" value="Ribbon-helix-helix"/>
    <property type="match status" value="1"/>
</dbReference>
<reference evidence="1 2" key="1">
    <citation type="submission" date="2014-02" db="EMBL/GenBank/DDBJ databases">
        <title>Draft genome sequence of Lysinibacillus manganicus DSM 26584T.</title>
        <authorList>
            <person name="Zhang F."/>
            <person name="Wang G."/>
            <person name="Zhang L."/>
        </authorList>
    </citation>
    <scope>NUCLEOTIDE SEQUENCE [LARGE SCALE GENOMIC DNA]</scope>
    <source>
        <strain evidence="1 2">DSM 26584</strain>
    </source>
</reference>
<organism evidence="1 2">
    <name type="scientific">Ureibacillus manganicus DSM 26584</name>
    <dbReference type="NCBI Taxonomy" id="1384049"/>
    <lineage>
        <taxon>Bacteria</taxon>
        <taxon>Bacillati</taxon>
        <taxon>Bacillota</taxon>
        <taxon>Bacilli</taxon>
        <taxon>Bacillales</taxon>
        <taxon>Caryophanaceae</taxon>
        <taxon>Ureibacillus</taxon>
    </lineage>
</organism>
<sequence>MAETEKITINMNVVDLGKVDLLVEQGFYSNRTDFIKTAIRSQLTTYSNVVEPLIKEKSFAVGISYFNKSLLEEVHSQNKQLDIKVVGMLVLADDIEEELAIKTINSVKVFGVLKASPEIKEVINHINHEKLMVR</sequence>
<dbReference type="CDD" id="cd22231">
    <property type="entry name" value="RHH_NikR_HicB-like"/>
    <property type="match status" value="1"/>
</dbReference>
<dbReference type="OrthoDB" id="8656394at2"/>
<dbReference type="PANTHER" id="PTHR36215:SF1">
    <property type="entry name" value="BLL4998 PROTEIN"/>
    <property type="match status" value="1"/>
</dbReference>
<dbReference type="PANTHER" id="PTHR36215">
    <property type="entry name" value="BLL4998 PROTEIN"/>
    <property type="match status" value="1"/>
</dbReference>
<dbReference type="InterPro" id="IPR041088">
    <property type="entry name" value="RHH_8"/>
</dbReference>
<dbReference type="Pfam" id="PF17723">
    <property type="entry name" value="RHH_8"/>
    <property type="match status" value="1"/>
</dbReference>
<dbReference type="GO" id="GO:0006355">
    <property type="term" value="P:regulation of DNA-templated transcription"/>
    <property type="evidence" value="ECO:0007669"/>
    <property type="project" value="InterPro"/>
</dbReference>
<name>A0A0A3HTB4_9BACL</name>
<keyword evidence="2" id="KW-1185">Reference proteome</keyword>
<accession>A0A0A3HTB4</accession>
<evidence type="ECO:0000313" key="1">
    <source>
        <dbReference type="EMBL" id="KGR73533.1"/>
    </source>
</evidence>